<dbReference type="GO" id="GO:0008289">
    <property type="term" value="F:lipid binding"/>
    <property type="evidence" value="ECO:0007669"/>
    <property type="project" value="TreeGrafter"/>
</dbReference>
<evidence type="ECO:0000256" key="1">
    <source>
        <dbReference type="SAM" id="MobiDB-lite"/>
    </source>
</evidence>
<dbReference type="InterPro" id="IPR028245">
    <property type="entry name" value="PIL1/LSP1"/>
</dbReference>
<reference evidence="2 3" key="1">
    <citation type="journal article" date="2019" name="Fungal Biol. Biotechnol.">
        <title>Draft genome sequence of fastidious pathogen Ceratobasidium theobromae, which causes vascular-streak dieback in Theobroma cacao.</title>
        <authorList>
            <person name="Ali S.S."/>
            <person name="Asman A."/>
            <person name="Shao J."/>
            <person name="Firmansyah A.P."/>
            <person name="Susilo A.W."/>
            <person name="Rosmana A."/>
            <person name="McMahon P."/>
            <person name="Junaid M."/>
            <person name="Guest D."/>
            <person name="Kheng T.Y."/>
            <person name="Meinhardt L.W."/>
            <person name="Bailey B.A."/>
        </authorList>
    </citation>
    <scope>NUCLEOTIDE SEQUENCE [LARGE SCALE GENOMIC DNA]</scope>
    <source>
        <strain evidence="2 3">CT2</strain>
    </source>
</reference>
<comment type="caution">
    <text evidence="2">The sequence shown here is derived from an EMBL/GenBank/DDBJ whole genome shotgun (WGS) entry which is preliminary data.</text>
</comment>
<dbReference type="Pfam" id="PF13805">
    <property type="entry name" value="Pil1"/>
    <property type="match status" value="1"/>
</dbReference>
<name>A0A5N5QH77_9AGAM</name>
<dbReference type="Gene3D" id="1.20.1270.60">
    <property type="entry name" value="Arfaptin homology (AH) domain/BAR domain"/>
    <property type="match status" value="1"/>
</dbReference>
<dbReference type="GO" id="GO:0070941">
    <property type="term" value="P:eisosome assembly"/>
    <property type="evidence" value="ECO:0007669"/>
    <property type="project" value="TreeGrafter"/>
</dbReference>
<dbReference type="PANTHER" id="PTHR31962">
    <property type="entry name" value="SPHINGOLIPID LONG CHAIN BASE-RESPONSIVE PROTEIN PIL1"/>
    <property type="match status" value="1"/>
</dbReference>
<dbReference type="PANTHER" id="PTHR31962:SF6">
    <property type="entry name" value="EISOSOME COMPONENT PIL1-DOMAIN-CONTAINING PROTEIN"/>
    <property type="match status" value="1"/>
</dbReference>
<feature type="region of interest" description="Disordered" evidence="1">
    <location>
        <begin position="240"/>
        <end position="300"/>
    </location>
</feature>
<dbReference type="GO" id="GO:0006897">
    <property type="term" value="P:endocytosis"/>
    <property type="evidence" value="ECO:0007669"/>
    <property type="project" value="TreeGrafter"/>
</dbReference>
<proteinExistence type="predicted"/>
<feature type="compositionally biased region" description="Polar residues" evidence="1">
    <location>
        <begin position="245"/>
        <end position="271"/>
    </location>
</feature>
<feature type="compositionally biased region" description="Polar residues" evidence="1">
    <location>
        <begin position="379"/>
        <end position="388"/>
    </location>
</feature>
<dbReference type="EMBL" id="SSOP01000143">
    <property type="protein sequence ID" value="KAB5590816.1"/>
    <property type="molecule type" value="Genomic_DNA"/>
</dbReference>
<feature type="region of interest" description="Disordered" evidence="1">
    <location>
        <begin position="352"/>
        <end position="457"/>
    </location>
</feature>
<dbReference type="GO" id="GO:0036286">
    <property type="term" value="C:eisosome filament"/>
    <property type="evidence" value="ECO:0007669"/>
    <property type="project" value="TreeGrafter"/>
</dbReference>
<feature type="compositionally biased region" description="Low complexity" evidence="1">
    <location>
        <begin position="413"/>
        <end position="423"/>
    </location>
</feature>
<dbReference type="InterPro" id="IPR027267">
    <property type="entry name" value="AH/BAR_dom_sf"/>
</dbReference>
<dbReference type="GO" id="GO:0005886">
    <property type="term" value="C:plasma membrane"/>
    <property type="evidence" value="ECO:0007669"/>
    <property type="project" value="TreeGrafter"/>
</dbReference>
<evidence type="ECO:0000313" key="3">
    <source>
        <dbReference type="Proteomes" id="UP000383932"/>
    </source>
</evidence>
<organism evidence="2 3">
    <name type="scientific">Ceratobasidium theobromae</name>
    <dbReference type="NCBI Taxonomy" id="1582974"/>
    <lineage>
        <taxon>Eukaryota</taxon>
        <taxon>Fungi</taxon>
        <taxon>Dikarya</taxon>
        <taxon>Basidiomycota</taxon>
        <taxon>Agaricomycotina</taxon>
        <taxon>Agaricomycetes</taxon>
        <taxon>Cantharellales</taxon>
        <taxon>Ceratobasidiaceae</taxon>
        <taxon>Ceratobasidium</taxon>
    </lineage>
</organism>
<accession>A0A5N5QH77</accession>
<evidence type="ECO:0000313" key="2">
    <source>
        <dbReference type="EMBL" id="KAB5590816.1"/>
    </source>
</evidence>
<keyword evidence="3" id="KW-1185">Reference proteome</keyword>
<dbReference type="Proteomes" id="UP000383932">
    <property type="component" value="Unassembled WGS sequence"/>
</dbReference>
<sequence>MVGTGRSSLIFSRSFSVLTSDRDPSLRALQELSGVEKRTSSVVQGLATELDRSVEWLRNWGVGEGEDLGDVLFHSTNLFIQLSGALMQYASYGEQIRTHFKSIRTRERLLSKMRKRRTRVDDKADTVERKLTKMAPDPAGHAAQAQLLRELKEEGQRLGVEIVTEEAAIGDYKRRATKEFMGLKFDGISELAEKLTVIGEMGKLIIDETPLETTPPGHPRAPYIGRERTAVLSSQAMGRLGASRGQPNTVPQPHGQLNTSHPSSPISQSRPSFFIVQSPDGYGDTQFGRAQFGPGPSAGAGFSTVPGRTGGFNAGIDEVGRLHARHSSTPASISGHLSRSEAITVSSRFTDTFSQTSSTNNGGTPPPYHVHASVARAQSPPSELSSHGTSHRSKPDLLRRILAPFSLPPRQVTNATASSTSTSGPAPHQAPPYQDEAHTRITPSLLRSPISPLVPEL</sequence>
<dbReference type="OrthoDB" id="5599269at2759"/>
<protein>
    <submittedName>
        <fullName evidence="2">Eisosome component PIL1</fullName>
    </submittedName>
</protein>
<gene>
    <name evidence="2" type="ORF">CTheo_5748</name>
</gene>
<dbReference type="AlphaFoldDB" id="A0A5N5QH77"/>
<feature type="compositionally biased region" description="Polar residues" evidence="1">
    <location>
        <begin position="352"/>
        <end position="363"/>
    </location>
</feature>